<dbReference type="AlphaFoldDB" id="A0AB39MQ17"/>
<dbReference type="InterPro" id="IPR058119">
    <property type="entry name" value="SCO0607-like"/>
</dbReference>
<proteinExistence type="predicted"/>
<protein>
    <submittedName>
        <fullName evidence="1">SCO0607 family lipoprotein</fullName>
    </submittedName>
</protein>
<organism evidence="1">
    <name type="scientific">Streptomyces sp. R08</name>
    <dbReference type="NCBI Taxonomy" id="3238624"/>
    <lineage>
        <taxon>Bacteria</taxon>
        <taxon>Bacillati</taxon>
        <taxon>Actinomycetota</taxon>
        <taxon>Actinomycetes</taxon>
        <taxon>Kitasatosporales</taxon>
        <taxon>Streptomycetaceae</taxon>
        <taxon>Streptomyces</taxon>
    </lineage>
</organism>
<gene>
    <name evidence="1" type="ORF">AB5J58_47590</name>
</gene>
<dbReference type="NCBIfam" id="NF046120">
    <property type="entry name" value="lipo_SCO0607"/>
    <property type="match status" value="1"/>
</dbReference>
<sequence>MDMPRIDRTASALRAGRVRVVAAALVGAAAVGVLTGCAGFEYREDVCSQGEYPALAVGGSGSACFSDKEEPSAGYARYPAGKVPKQVDDKWDKYWNTHTLDRNGKIIPAPDVN</sequence>
<accession>A0AB39MQ17</accession>
<keyword evidence="1" id="KW-0449">Lipoprotein</keyword>
<name>A0AB39MQ17_9ACTN</name>
<dbReference type="EMBL" id="CP163431">
    <property type="protein sequence ID" value="XDQ07391.1"/>
    <property type="molecule type" value="Genomic_DNA"/>
</dbReference>
<evidence type="ECO:0000313" key="1">
    <source>
        <dbReference type="EMBL" id="XDQ07391.1"/>
    </source>
</evidence>
<dbReference type="RefSeq" id="WP_369192175.1">
    <property type="nucleotide sequence ID" value="NZ_CP163431.1"/>
</dbReference>
<reference evidence="1" key="1">
    <citation type="submission" date="2024-07" db="EMBL/GenBank/DDBJ databases">
        <authorList>
            <person name="Yu S.T."/>
        </authorList>
    </citation>
    <scope>NUCLEOTIDE SEQUENCE</scope>
    <source>
        <strain evidence="1">R08</strain>
    </source>
</reference>